<comment type="subcellular location">
    <subcellularLocation>
        <location evidence="1 5">Nucleus</location>
        <location evidence="1 5">Nucleolus</location>
    </subcellularLocation>
</comment>
<accession>A0ABN8VT77</accession>
<dbReference type="InterPro" id="IPR035082">
    <property type="entry name" value="Nrap_D1"/>
</dbReference>
<evidence type="ECO:0000259" key="11">
    <source>
        <dbReference type="Pfam" id="PF17406"/>
    </source>
</evidence>
<dbReference type="InterPro" id="IPR035369">
    <property type="entry name" value="Nrap_D4"/>
</dbReference>
<feature type="domain" description="Nrap protein" evidence="8">
    <location>
        <begin position="356"/>
        <end position="512"/>
    </location>
</feature>
<keyword evidence="5" id="KW-0698">rRNA processing</keyword>
<feature type="domain" description="Nrap protein" evidence="12">
    <location>
        <begin position="1091"/>
        <end position="1231"/>
    </location>
</feature>
<dbReference type="PANTHER" id="PTHR17972">
    <property type="entry name" value="NUCLEOLAR RNA-ASSOCIATED PROTEIN"/>
    <property type="match status" value="1"/>
</dbReference>
<dbReference type="Pfam" id="PF17404">
    <property type="entry name" value="Nrap_D3"/>
    <property type="match status" value="1"/>
</dbReference>
<feature type="domain" description="Nrap protein" evidence="10">
    <location>
        <begin position="701"/>
        <end position="902"/>
    </location>
</feature>
<proteinExistence type="inferred from homology"/>
<evidence type="ECO:0000259" key="7">
    <source>
        <dbReference type="Pfam" id="PF03813"/>
    </source>
</evidence>
<keyword evidence="14" id="KW-1185">Reference proteome</keyword>
<dbReference type="InterPro" id="IPR035368">
    <property type="entry name" value="Nrap_D3"/>
</dbReference>
<keyword evidence="5" id="KW-0687">Ribonucleoprotein</keyword>
<keyword evidence="3 5" id="KW-0694">RNA-binding</keyword>
<dbReference type="Gene3D" id="1.10.1410.10">
    <property type="match status" value="2"/>
</dbReference>
<dbReference type="Pfam" id="PF17407">
    <property type="entry name" value="Nrap_D6"/>
    <property type="match status" value="1"/>
</dbReference>
<dbReference type="Pfam" id="PF03813">
    <property type="entry name" value="Nrap"/>
    <property type="match status" value="1"/>
</dbReference>
<evidence type="ECO:0000313" key="14">
    <source>
        <dbReference type="Proteomes" id="UP001152964"/>
    </source>
</evidence>
<dbReference type="Gene3D" id="3.30.70.3020">
    <property type="match status" value="2"/>
</dbReference>
<evidence type="ECO:0000256" key="3">
    <source>
        <dbReference type="ARBA" id="ARBA00022884"/>
    </source>
</evidence>
<gene>
    <name evidence="13" type="primary">U6500G03470</name>
    <name evidence="13" type="ORF">SEUBUCD650_0G03470</name>
</gene>
<feature type="domain" description="Nrap protein" evidence="9">
    <location>
        <begin position="519"/>
        <end position="688"/>
    </location>
</feature>
<dbReference type="Proteomes" id="UP001152964">
    <property type="component" value="Chromosome 7"/>
</dbReference>
<keyword evidence="4 5" id="KW-0539">Nucleus</keyword>
<dbReference type="Gene3D" id="3.30.70.3030">
    <property type="match status" value="1"/>
</dbReference>
<keyword evidence="5" id="KW-0690">Ribosome biogenesis</keyword>
<evidence type="ECO:0000256" key="2">
    <source>
        <dbReference type="ARBA" id="ARBA00006674"/>
    </source>
</evidence>
<feature type="compositionally biased region" description="Polar residues" evidence="6">
    <location>
        <begin position="67"/>
        <end position="81"/>
    </location>
</feature>
<evidence type="ECO:0000256" key="5">
    <source>
        <dbReference type="RuleBase" id="RU364032"/>
    </source>
</evidence>
<feature type="domain" description="Nrap protein" evidence="11">
    <location>
        <begin position="904"/>
        <end position="1089"/>
    </location>
</feature>
<dbReference type="Pfam" id="PF17406">
    <property type="entry name" value="Nrap_D5"/>
    <property type="match status" value="1"/>
</dbReference>
<reference evidence="13" key="1">
    <citation type="submission" date="2022-08" db="EMBL/GenBank/DDBJ databases">
        <authorList>
            <person name="Byrne P K."/>
        </authorList>
    </citation>
    <scope>NUCLEOTIDE SEQUENCE</scope>
    <source>
        <strain evidence="13">UCD650</strain>
    </source>
</reference>
<evidence type="ECO:0000313" key="13">
    <source>
        <dbReference type="EMBL" id="CAI2005715.1"/>
    </source>
</evidence>
<dbReference type="Pfam" id="PF17403">
    <property type="entry name" value="Nrap_D2"/>
    <property type="match status" value="1"/>
</dbReference>
<evidence type="ECO:0000259" key="12">
    <source>
        <dbReference type="Pfam" id="PF17407"/>
    </source>
</evidence>
<organism evidence="13 14">
    <name type="scientific">Saccharomyces eubayanus</name>
    <name type="common">Yeast</name>
    <dbReference type="NCBI Taxonomy" id="1080349"/>
    <lineage>
        <taxon>Eukaryota</taxon>
        <taxon>Fungi</taxon>
        <taxon>Dikarya</taxon>
        <taxon>Ascomycota</taxon>
        <taxon>Saccharomycotina</taxon>
        <taxon>Saccharomycetes</taxon>
        <taxon>Saccharomycetales</taxon>
        <taxon>Saccharomycetaceae</taxon>
        <taxon>Saccharomyces</taxon>
    </lineage>
</organism>
<dbReference type="InterPro" id="IPR035370">
    <property type="entry name" value="Nrap_D5"/>
</dbReference>
<evidence type="ECO:0000256" key="6">
    <source>
        <dbReference type="SAM" id="MobiDB-lite"/>
    </source>
</evidence>
<evidence type="ECO:0000259" key="9">
    <source>
        <dbReference type="Pfam" id="PF17404"/>
    </source>
</evidence>
<evidence type="ECO:0000256" key="1">
    <source>
        <dbReference type="ARBA" id="ARBA00004604"/>
    </source>
</evidence>
<comment type="similarity">
    <text evidence="2 5">Belongs to the NRAP family.</text>
</comment>
<evidence type="ECO:0000259" key="10">
    <source>
        <dbReference type="Pfam" id="PF17405"/>
    </source>
</evidence>
<evidence type="ECO:0000256" key="4">
    <source>
        <dbReference type="ARBA" id="ARBA00023242"/>
    </source>
</evidence>
<feature type="region of interest" description="Disordered" evidence="6">
    <location>
        <begin position="1"/>
        <end position="83"/>
    </location>
</feature>
<dbReference type="PANTHER" id="PTHR17972:SF0">
    <property type="entry name" value="NUCLEOLAR PROTEIN 6"/>
    <property type="match status" value="1"/>
</dbReference>
<dbReference type="InterPro" id="IPR005554">
    <property type="entry name" value="NOL6/Upt22"/>
</dbReference>
<name>A0ABN8VT77_SACEU</name>
<protein>
    <recommendedName>
        <fullName evidence="5">U3 small nucleolar RNA-associated protein 22</fullName>
    </recommendedName>
</protein>
<dbReference type="Pfam" id="PF17405">
    <property type="entry name" value="Nrap_D4"/>
    <property type="match status" value="1"/>
</dbReference>
<dbReference type="InterPro" id="IPR035367">
    <property type="entry name" value="Nrap_D2"/>
</dbReference>
<sequence>MATSVKRKASDPNIAEGHKKRSTQANTIDSAPEGGDNHNAPVTNDPLVPEQENGDDNGASDDRDITAKNTTSRRNGRATATESHDIHIARETAELFKSNIFKLQIDELLEQVKLKQKHVLKVEKFLHKLYDILQEIPDWEEKTLAEVDSFFKNKTVSVPFVDPKPVPQTTNYKFNYKKPDISLIGSFALKAGIYQPNGSSIDTLLTMPSEMFEKKDFLNFRCLHKRSVYLAYLTHHLSISLKKHKLDSFLQIEYSYFDNDPLLPILRIFCSKPTSDSPSEYNFYKTRFSINLVIGFPYRAFEPKKLLPNRNCIRIAQESKEVSLPATPLYNFSVLSSTTHENYLKYLYKTKKQTESFIEATVLGRLWLQQRGFSSKMSHSGSLGGFGTFEFTVLMAALLNGGGVNSNKILLHGFSSYQLFKGVIKYLATMDLCHDGHLQFHSDAENSSSSFASKYIDEGFQTPTLFDKSTKVNILTKMTVSSYQILKEYAGETLKMLNNVVQDQFSNIFLTNVSSFDNLKYDLCYDIQLPLGNYNDLEASLAATFGSMERVKYITLENFLVHKITNIARYALGDRIKFLQVEMVGQKSNFPITKRKVYSNTGGNHFNFDFLRLKLSVNPAECEKLVTKGPAHSETMSTEAAVFKNFWGIKSSLRRFKDGSITHCCVWSTSSSEPIISSIVGFVLQKHISKKVQVSNDITKQFQNFLPLPNLPSSASTSVLNLSSFFNLKKSFDDIYKIVFQMKLPLSVKSILPVGSAFRYTSLCQPVPFAYSDPDFFQDVILEFETSPKWPDEITSLEKAKTAFLLKIQEDLSTNRPTYKSFFTRDESIPYNLEIVTLNILTPEGYGFKFRVLTERDEILYLRAIANARNELKPELENTFLKFTGKYLASVRHTRNLENISHSYQFYSPVVRLFKKWLDTHLLLGHISDELAELIAIKPFVDHAPYFIPGSVENGFLKVLKFISQWNWKDDALILDLVKSEDDIENSLETSIGAGSELDSKTMKRLSERLTLSQYKGIQMNFANLRNSDPNGTHLQFFVASKNDPSGILYSSGIPLPIATRLTALAKVAVNLLQTHGLNKQTIDLLFTPGLKDYDFVIDLRTPVGLKSSCGILSITEFKNITNDQAPSQFPEDLNDLSEKMDPTYQLVKYLNLKYKNSLILSSRKYIGVNGGEKGDRNVITGLIKPLFKGPHKFRVNLDCNIVPVDDDNVVLNKEAIFHEIAAFGNDMVVKFETD</sequence>
<feature type="domain" description="Nrap protein" evidence="7">
    <location>
        <begin position="201"/>
        <end position="353"/>
    </location>
</feature>
<evidence type="ECO:0000259" key="8">
    <source>
        <dbReference type="Pfam" id="PF17403"/>
    </source>
</evidence>
<dbReference type="InterPro" id="IPR035371">
    <property type="entry name" value="Nrap_D6"/>
</dbReference>
<dbReference type="EMBL" id="OX291497">
    <property type="protein sequence ID" value="CAI2005715.1"/>
    <property type="molecule type" value="Genomic_DNA"/>
</dbReference>